<comment type="similarity">
    <text evidence="1">Belongs to the interleukin-1 receptor family.</text>
</comment>
<dbReference type="GeneID" id="108266615"/>
<feature type="transmembrane region" description="Helical" evidence="7">
    <location>
        <begin position="468"/>
        <end position="487"/>
    </location>
</feature>
<accession>A0A9F7TKN4</accession>
<feature type="domain" description="TIR" evidence="8">
    <location>
        <begin position="407"/>
        <end position="632"/>
    </location>
</feature>
<evidence type="ECO:0000256" key="4">
    <source>
        <dbReference type="ARBA" id="ARBA00023157"/>
    </source>
</evidence>
<keyword evidence="6" id="KW-0393">Immunoglobulin domain</keyword>
<evidence type="ECO:0000256" key="5">
    <source>
        <dbReference type="ARBA" id="ARBA00023180"/>
    </source>
</evidence>
<dbReference type="PANTHER" id="PTHR11890">
    <property type="entry name" value="INTERLEUKIN-1 RECEPTOR FAMILY MEMBER"/>
    <property type="match status" value="1"/>
</dbReference>
<dbReference type="Proteomes" id="UP000221080">
    <property type="component" value="Chromosome 6"/>
</dbReference>
<proteinExistence type="inferred from homology"/>
<dbReference type="RefSeq" id="XP_053536837.1">
    <property type="nucleotide sequence ID" value="XM_053680862.1"/>
</dbReference>
<name>A0A9F7TKN4_ICTPU</name>
<evidence type="ECO:0000259" key="8">
    <source>
        <dbReference type="PROSITE" id="PS50104"/>
    </source>
</evidence>
<evidence type="ECO:0000256" key="3">
    <source>
        <dbReference type="ARBA" id="ARBA00022737"/>
    </source>
</evidence>
<evidence type="ECO:0000313" key="11">
    <source>
        <dbReference type="RefSeq" id="XP_053536837.1"/>
    </source>
</evidence>
<dbReference type="PROSITE" id="PS50835">
    <property type="entry name" value="IG_LIKE"/>
    <property type="match status" value="2"/>
</dbReference>
<reference evidence="11" key="2">
    <citation type="submission" date="2025-08" db="UniProtKB">
        <authorList>
            <consortium name="RefSeq"/>
        </authorList>
    </citation>
    <scope>IDENTIFICATION</scope>
    <source>
        <tissue evidence="11">Blood</tissue>
    </source>
</reference>
<sequence length="644" mass="73359">MTLHFTGKGVESQIKIHMRTESFHNAPGEVSVSFVRKMIRCCGFLLILAFSLRSEGCMDIEQLEISEGHVFILKCSTCYEDEVVLVNWTRELNQDWDAGIKIIDQSLWFFPVKESHSGNYSCYYSCSDKDVPCETHFSISVSKSKCPQVTSDVILMKNTNDHLLCDSEDMRTIDKLNSVSNIGWTWMKDCSPLSWAKKTAKLRFSRVSEDDKGVYTCLMNFTYNGTSYTVAQSKNVFIHTSPVPQKPKVIKPRQETLVVKLGSKQVLNCKVFVGPGSCEMDTEERTSPYWLMNGKFTEEYLQHFVTHNSCTTENNVEYRHIHLTILEVQQEFLNIPFQCVVLNSVGHDNGTVILIQSSQKWLYWTLAVFTAYAIVALGFLLFYRFKVDLVLAYRTLSPCLKQQNDGKLYDAYVSYLHGHDQRVSSATTFALHVLPEVLEDRLGYKLFISGRDALPGAVKRHMKENIPAGAMCVCMFSLCCGGFLRVLRFPPQSKDMHAVHDVISETVGKSRRLIIVLPSQAFTRPSDNEGGLLNKIPPKHLSLNNNITATDADLSESSRLNWGPYECWVGLYDALVKECLQVILVQVGGEMDDALFPESLRYVRHTQGILKWKEHYTSEPNGKFWKQMRYRMPPVQKPRTAVIV</sequence>
<dbReference type="InterPro" id="IPR004074">
    <property type="entry name" value="IL-1_rcpt_I/II-typ"/>
</dbReference>
<dbReference type="AlphaFoldDB" id="A0A9F7TKN4"/>
<evidence type="ECO:0000256" key="6">
    <source>
        <dbReference type="ARBA" id="ARBA00023319"/>
    </source>
</evidence>
<keyword evidence="5" id="KW-0325">Glycoprotein</keyword>
<dbReference type="InterPro" id="IPR013783">
    <property type="entry name" value="Ig-like_fold"/>
</dbReference>
<evidence type="ECO:0000256" key="2">
    <source>
        <dbReference type="ARBA" id="ARBA00022729"/>
    </source>
</evidence>
<keyword evidence="7" id="KW-0812">Transmembrane</keyword>
<dbReference type="PRINTS" id="PR01536">
    <property type="entry name" value="INTRLKN1R12F"/>
</dbReference>
<keyword evidence="7" id="KW-0472">Membrane</keyword>
<dbReference type="CTD" id="8808"/>
<protein>
    <submittedName>
        <fullName evidence="11">Interleukin-1 receptor-like 2 isoform X1</fullName>
    </submittedName>
</protein>
<evidence type="ECO:0000259" key="9">
    <source>
        <dbReference type="PROSITE" id="PS50835"/>
    </source>
</evidence>
<dbReference type="InterPro" id="IPR000157">
    <property type="entry name" value="TIR_dom"/>
</dbReference>
<dbReference type="OrthoDB" id="9940746at2759"/>
<gene>
    <name evidence="11" type="primary">LOC108266615</name>
</gene>
<dbReference type="Gene3D" id="2.60.40.10">
    <property type="entry name" value="Immunoglobulins"/>
    <property type="match status" value="2"/>
</dbReference>
<dbReference type="InterPro" id="IPR035897">
    <property type="entry name" value="Toll_tir_struct_dom_sf"/>
</dbReference>
<keyword evidence="3" id="KW-0677">Repeat</keyword>
<dbReference type="InterPro" id="IPR007110">
    <property type="entry name" value="Ig-like_dom"/>
</dbReference>
<keyword evidence="7" id="KW-1133">Transmembrane helix</keyword>
<evidence type="ECO:0000256" key="7">
    <source>
        <dbReference type="SAM" id="Phobius"/>
    </source>
</evidence>
<feature type="domain" description="Ig-like" evidence="9">
    <location>
        <begin position="27"/>
        <end position="138"/>
    </location>
</feature>
<organism evidence="10 11">
    <name type="scientific">Ictalurus punctatus</name>
    <name type="common">Channel catfish</name>
    <name type="synonym">Silurus punctatus</name>
    <dbReference type="NCBI Taxonomy" id="7998"/>
    <lineage>
        <taxon>Eukaryota</taxon>
        <taxon>Metazoa</taxon>
        <taxon>Chordata</taxon>
        <taxon>Craniata</taxon>
        <taxon>Vertebrata</taxon>
        <taxon>Euteleostomi</taxon>
        <taxon>Actinopterygii</taxon>
        <taxon>Neopterygii</taxon>
        <taxon>Teleostei</taxon>
        <taxon>Ostariophysi</taxon>
        <taxon>Siluriformes</taxon>
        <taxon>Ictaluridae</taxon>
        <taxon>Ictalurus</taxon>
    </lineage>
</organism>
<dbReference type="PANTHER" id="PTHR11890:SF26">
    <property type="entry name" value="INTERLEUKIN-1 RECEPTOR TYPE 1"/>
    <property type="match status" value="1"/>
</dbReference>
<dbReference type="InterPro" id="IPR036179">
    <property type="entry name" value="Ig-like_dom_sf"/>
</dbReference>
<dbReference type="GO" id="GO:0004908">
    <property type="term" value="F:interleukin-1 receptor activity"/>
    <property type="evidence" value="ECO:0007669"/>
    <property type="project" value="InterPro"/>
</dbReference>
<dbReference type="SUPFAM" id="SSF48726">
    <property type="entry name" value="Immunoglobulin"/>
    <property type="match status" value="3"/>
</dbReference>
<dbReference type="PRINTS" id="PR01537">
    <property type="entry name" value="INTRLKN1R1F"/>
</dbReference>
<dbReference type="PROSITE" id="PS50104">
    <property type="entry name" value="TIR"/>
    <property type="match status" value="1"/>
</dbReference>
<keyword evidence="2" id="KW-0732">Signal</keyword>
<feature type="transmembrane region" description="Helical" evidence="7">
    <location>
        <begin position="361"/>
        <end position="383"/>
    </location>
</feature>
<keyword evidence="4" id="KW-1015">Disulfide bond</keyword>
<keyword evidence="10" id="KW-1185">Reference proteome</keyword>
<evidence type="ECO:0000256" key="1">
    <source>
        <dbReference type="ARBA" id="ARBA00009752"/>
    </source>
</evidence>
<evidence type="ECO:0000313" key="10">
    <source>
        <dbReference type="Proteomes" id="UP000221080"/>
    </source>
</evidence>
<dbReference type="InterPro" id="IPR015621">
    <property type="entry name" value="IL-1_rcpt_fam"/>
</dbReference>
<dbReference type="Gene3D" id="3.40.50.10140">
    <property type="entry name" value="Toll/interleukin-1 receptor homology (TIR) domain"/>
    <property type="match status" value="2"/>
</dbReference>
<dbReference type="SUPFAM" id="SSF52200">
    <property type="entry name" value="Toll/Interleukin receptor TIR domain"/>
    <property type="match status" value="1"/>
</dbReference>
<feature type="domain" description="Ig-like" evidence="9">
    <location>
        <begin position="147"/>
        <end position="237"/>
    </location>
</feature>
<reference evidence="10" key="1">
    <citation type="journal article" date="2016" name="Nat. Commun.">
        <title>The channel catfish genome sequence provides insights into the evolution of scale formation in teleosts.</title>
        <authorList>
            <person name="Liu Z."/>
            <person name="Liu S."/>
            <person name="Yao J."/>
            <person name="Bao L."/>
            <person name="Zhang J."/>
            <person name="Li Y."/>
            <person name="Jiang C."/>
            <person name="Sun L."/>
            <person name="Wang R."/>
            <person name="Zhang Y."/>
            <person name="Zhou T."/>
            <person name="Zeng Q."/>
            <person name="Fu Q."/>
            <person name="Gao S."/>
            <person name="Li N."/>
            <person name="Koren S."/>
            <person name="Jiang Y."/>
            <person name="Zimin A."/>
            <person name="Xu P."/>
            <person name="Phillippy A.M."/>
            <person name="Geng X."/>
            <person name="Song L."/>
            <person name="Sun F."/>
            <person name="Li C."/>
            <person name="Wang X."/>
            <person name="Chen A."/>
            <person name="Jin Y."/>
            <person name="Yuan Z."/>
            <person name="Yang Y."/>
            <person name="Tan S."/>
            <person name="Peatman E."/>
            <person name="Lu J."/>
            <person name="Qin Z."/>
            <person name="Dunham R."/>
            <person name="Li Z."/>
            <person name="Sonstegard T."/>
            <person name="Feng J."/>
            <person name="Danzmann R.G."/>
            <person name="Schroeder S."/>
            <person name="Scheffler B."/>
            <person name="Duke M.V."/>
            <person name="Ballard L."/>
            <person name="Kucuktas H."/>
            <person name="Kaltenboeck L."/>
            <person name="Liu H."/>
            <person name="Armbruster J."/>
            <person name="Xie Y."/>
            <person name="Kirby M.L."/>
            <person name="Tian Y."/>
            <person name="Flanagan M.E."/>
            <person name="Mu W."/>
            <person name="Waldbieser G.C."/>
        </authorList>
    </citation>
    <scope>NUCLEOTIDE SEQUENCE [LARGE SCALE GENOMIC DNA]</scope>
    <source>
        <strain evidence="10">SDA103</strain>
    </source>
</reference>